<dbReference type="AlphaFoldDB" id="A0ABD1ZP72"/>
<reference evidence="1 2" key="1">
    <citation type="submission" date="2024-09" db="EMBL/GenBank/DDBJ databases">
        <title>Chromosome-scale assembly of Riccia fluitans.</title>
        <authorList>
            <person name="Paukszto L."/>
            <person name="Sawicki J."/>
            <person name="Karawczyk K."/>
            <person name="Piernik-Szablinska J."/>
            <person name="Szczecinska M."/>
            <person name="Mazdziarz M."/>
        </authorList>
    </citation>
    <scope>NUCLEOTIDE SEQUENCE [LARGE SCALE GENOMIC DNA]</scope>
    <source>
        <strain evidence="1">Rf_01</strain>
        <tissue evidence="1">Aerial parts of the thallus</tissue>
    </source>
</reference>
<dbReference type="EMBL" id="JBHFFA010000001">
    <property type="protein sequence ID" value="KAL2652691.1"/>
    <property type="molecule type" value="Genomic_DNA"/>
</dbReference>
<keyword evidence="2" id="KW-1185">Reference proteome</keyword>
<sequence length="158" mass="17774">MDAIVSPETRNYLDLLPDSTSDIGSLTIRQHSQKIFEAQVPTYRVPPCEPVIGSYLNNEDEFRDFNFNESSTMSLTDVVTAADFPPCCTVEIRQSANQRRNAATRELDSREKTLADRSLPCLEAVTRMMVRLGSPCVPPNVGVQFNRDTVDTQIRHSH</sequence>
<accession>A0ABD1ZP72</accession>
<proteinExistence type="predicted"/>
<evidence type="ECO:0000313" key="2">
    <source>
        <dbReference type="Proteomes" id="UP001605036"/>
    </source>
</evidence>
<dbReference type="Proteomes" id="UP001605036">
    <property type="component" value="Unassembled WGS sequence"/>
</dbReference>
<comment type="caution">
    <text evidence="1">The sequence shown here is derived from an EMBL/GenBank/DDBJ whole genome shotgun (WGS) entry which is preliminary data.</text>
</comment>
<gene>
    <name evidence="1" type="ORF">R1flu_020819</name>
</gene>
<protein>
    <submittedName>
        <fullName evidence="1">Uncharacterized protein</fullName>
    </submittedName>
</protein>
<organism evidence="1 2">
    <name type="scientific">Riccia fluitans</name>
    <dbReference type="NCBI Taxonomy" id="41844"/>
    <lineage>
        <taxon>Eukaryota</taxon>
        <taxon>Viridiplantae</taxon>
        <taxon>Streptophyta</taxon>
        <taxon>Embryophyta</taxon>
        <taxon>Marchantiophyta</taxon>
        <taxon>Marchantiopsida</taxon>
        <taxon>Marchantiidae</taxon>
        <taxon>Marchantiales</taxon>
        <taxon>Ricciaceae</taxon>
        <taxon>Riccia</taxon>
    </lineage>
</organism>
<evidence type="ECO:0000313" key="1">
    <source>
        <dbReference type="EMBL" id="KAL2652691.1"/>
    </source>
</evidence>
<name>A0ABD1ZP72_9MARC</name>